<comment type="subcellular location">
    <subcellularLocation>
        <location evidence="1">Membrane</location>
        <topology evidence="1">Single-pass membrane protein</topology>
    </subcellularLocation>
</comment>
<feature type="domain" description="Late embryogenesis abundant protein LEA-2 subgroup" evidence="6">
    <location>
        <begin position="304"/>
        <end position="392"/>
    </location>
</feature>
<proteinExistence type="predicted"/>
<dbReference type="GO" id="GO:0005886">
    <property type="term" value="C:plasma membrane"/>
    <property type="evidence" value="ECO:0007669"/>
    <property type="project" value="TreeGrafter"/>
</dbReference>
<dbReference type="Proteomes" id="UP000323000">
    <property type="component" value="Chromosome 7"/>
</dbReference>
<keyword evidence="8" id="KW-1185">Reference proteome</keyword>
<dbReference type="EMBL" id="VAHF01000007">
    <property type="protein sequence ID" value="TXG58153.1"/>
    <property type="molecule type" value="Genomic_DNA"/>
</dbReference>
<evidence type="ECO:0000256" key="2">
    <source>
        <dbReference type="ARBA" id="ARBA00022692"/>
    </source>
</evidence>
<gene>
    <name evidence="7" type="ORF">EZV62_015982</name>
</gene>
<dbReference type="GO" id="GO:0009506">
    <property type="term" value="C:plasmodesma"/>
    <property type="evidence" value="ECO:0007669"/>
    <property type="project" value="TreeGrafter"/>
</dbReference>
<evidence type="ECO:0000256" key="3">
    <source>
        <dbReference type="ARBA" id="ARBA00022989"/>
    </source>
</evidence>
<reference evidence="8" key="1">
    <citation type="journal article" date="2019" name="Gigascience">
        <title>De novo genome assembly of the endangered Acer yangbiense, a plant species with extremely small populations endemic to Yunnan Province, China.</title>
        <authorList>
            <person name="Yang J."/>
            <person name="Wariss H.M."/>
            <person name="Tao L."/>
            <person name="Zhang R."/>
            <person name="Yun Q."/>
            <person name="Hollingsworth P."/>
            <person name="Dao Z."/>
            <person name="Luo G."/>
            <person name="Guo H."/>
            <person name="Ma Y."/>
            <person name="Sun W."/>
        </authorList>
    </citation>
    <scope>NUCLEOTIDE SEQUENCE [LARGE SCALE GENOMIC DNA]</scope>
    <source>
        <strain evidence="8">cv. Malutang</strain>
    </source>
</reference>
<organism evidence="7 8">
    <name type="scientific">Acer yangbiense</name>
    <dbReference type="NCBI Taxonomy" id="1000413"/>
    <lineage>
        <taxon>Eukaryota</taxon>
        <taxon>Viridiplantae</taxon>
        <taxon>Streptophyta</taxon>
        <taxon>Embryophyta</taxon>
        <taxon>Tracheophyta</taxon>
        <taxon>Spermatophyta</taxon>
        <taxon>Magnoliopsida</taxon>
        <taxon>eudicotyledons</taxon>
        <taxon>Gunneridae</taxon>
        <taxon>Pentapetalae</taxon>
        <taxon>rosids</taxon>
        <taxon>malvids</taxon>
        <taxon>Sapindales</taxon>
        <taxon>Sapindaceae</taxon>
        <taxon>Hippocastanoideae</taxon>
        <taxon>Acereae</taxon>
        <taxon>Acer</taxon>
    </lineage>
</organism>
<evidence type="ECO:0000313" key="8">
    <source>
        <dbReference type="Proteomes" id="UP000323000"/>
    </source>
</evidence>
<protein>
    <recommendedName>
        <fullName evidence="6">Late embryogenesis abundant protein LEA-2 subgroup domain-containing protein</fullName>
    </recommendedName>
</protein>
<keyword evidence="2 5" id="KW-0812">Transmembrane</keyword>
<feature type="transmembrane region" description="Helical" evidence="5">
    <location>
        <begin position="247"/>
        <end position="270"/>
    </location>
</feature>
<name>A0A5C7HME2_9ROSI</name>
<dbReference type="PANTHER" id="PTHR31415">
    <property type="entry name" value="OS05G0367900 PROTEIN"/>
    <property type="match status" value="1"/>
</dbReference>
<accession>A0A5C7HME2</accession>
<evidence type="ECO:0000259" key="6">
    <source>
        <dbReference type="Pfam" id="PF03168"/>
    </source>
</evidence>
<evidence type="ECO:0000313" key="7">
    <source>
        <dbReference type="EMBL" id="TXG58153.1"/>
    </source>
</evidence>
<dbReference type="PANTHER" id="PTHR31415:SF51">
    <property type="entry name" value="LATE EMBRYOGENESIS ABUNDANT (LEA) HYDROXYPROLINE-RICH GLYCOPROTEIN FAMILY"/>
    <property type="match status" value="1"/>
</dbReference>
<dbReference type="AlphaFoldDB" id="A0A5C7HME2"/>
<feature type="domain" description="Late embryogenesis abundant protein LEA-2 subgroup" evidence="6">
    <location>
        <begin position="84"/>
        <end position="187"/>
    </location>
</feature>
<feature type="transmembrane region" description="Helical" evidence="5">
    <location>
        <begin position="30"/>
        <end position="52"/>
    </location>
</feature>
<evidence type="ECO:0000256" key="5">
    <source>
        <dbReference type="SAM" id="Phobius"/>
    </source>
</evidence>
<comment type="caution">
    <text evidence="7">The sequence shown here is derived from an EMBL/GenBank/DDBJ whole genome shotgun (WGS) entry which is preliminary data.</text>
</comment>
<evidence type="ECO:0000256" key="4">
    <source>
        <dbReference type="ARBA" id="ARBA00023136"/>
    </source>
</evidence>
<dbReference type="InterPro" id="IPR044839">
    <property type="entry name" value="NDR1-like"/>
</dbReference>
<keyword evidence="3 5" id="KW-1133">Transmembrane helix</keyword>
<dbReference type="GO" id="GO:0098542">
    <property type="term" value="P:defense response to other organism"/>
    <property type="evidence" value="ECO:0007669"/>
    <property type="project" value="InterPro"/>
</dbReference>
<sequence>MSAKGDCCNHGHGHRVICCKHGRTRLFRHIIAGILIFLLTALITILLVWAILRPTKPRFILQDATVYAFNVSSPNFLTSNFQVTISSRNPNDKVGIYYDRLDIYAIYRNQQITYRTAIPSTYQGHKGVNVWSPYVYGTTVPVAPYNAVSLTEDQNNGVIPLIFKIDGRVRWKVGTLITAKYHLYVKCDAIINCGNKQSGMVVAMADKQAHLNGAYYGTNIPPKTDYHRPGRRSGCGGGGCFCCFFKLILKIVVTIVVILGLAALIFWLIFRPINEIKFHANDVSLTQFNLTDNQNLNYRLALNIAIRNPNKKIGVYYDRIEARAYYEDQRLKSVPITPFYQGHKNTTVLNVVFEGQQLLVGEGIQDFTQEKTSGIYSIDVKLYLRIRFKLGKVKSPKLRPRIDCELKVPVNSSNGGGASGAADTTKCHFDF</sequence>
<evidence type="ECO:0000256" key="1">
    <source>
        <dbReference type="ARBA" id="ARBA00004167"/>
    </source>
</evidence>
<dbReference type="InterPro" id="IPR004864">
    <property type="entry name" value="LEA_2"/>
</dbReference>
<dbReference type="Pfam" id="PF03168">
    <property type="entry name" value="LEA_2"/>
    <property type="match status" value="2"/>
</dbReference>
<dbReference type="OrthoDB" id="1889094at2759"/>
<keyword evidence="4 5" id="KW-0472">Membrane</keyword>